<evidence type="ECO:0000256" key="4">
    <source>
        <dbReference type="ARBA" id="ARBA00022679"/>
    </source>
</evidence>
<dbReference type="AlphaFoldDB" id="A0A5C7GII4"/>
<dbReference type="FunFam" id="3.40.640.10:FF:000090">
    <property type="entry name" value="Pyridoxal phosphate-dependent aminotransferase"/>
    <property type="match status" value="1"/>
</dbReference>
<comment type="pathway">
    <text evidence="2">Bacterial outer membrane biogenesis; LPS O-antigen biosynthesis.</text>
</comment>
<evidence type="ECO:0000256" key="9">
    <source>
        <dbReference type="ARBA" id="ARBA00074221"/>
    </source>
</evidence>
<evidence type="ECO:0000256" key="11">
    <source>
        <dbReference type="PIRSR" id="PIRSR000390-2"/>
    </source>
</evidence>
<dbReference type="GO" id="GO:0102933">
    <property type="term" value="F:GDP-4-dehydro-6-deoxy-D-mannose-4-aminotransferase activity"/>
    <property type="evidence" value="ECO:0007669"/>
    <property type="project" value="UniProtKB-EC"/>
</dbReference>
<sequence length="378" mass="42347">MSSRIRLSSPHMGGGELKYIKEAIDTNWVAPVGANISNFEKDLENYLGEGNHVTALSSGTAAIHLALILAGVEKGDEVICQSLTFAASAFPILYQGAIPVFVDSERETWNMCPNYLEEAIKDRIKKGIKPKVIILVHIFGMPAKMDEIIRISKKYGIPIIEDAAEALGSEYNGQKCGTLGDFGIFSFNGNKVITTSGGGALVTKSKPLKEKTIYLATQAKDNLPYYQHSQLGFNYRMSNISAGIGRGQMEVLDGYISIRRSNNKFYYNLFKPYKFIEVFSEYNSKIKSNHWLTCILLKKDEPIEDVKRLFDLFKTNNIESKLMWKPLHMQPIFSSYSFYGNRIAESIFEQGLCLPSGSNLTKTEKETIAEVVLMHIDD</sequence>
<dbReference type="GO" id="GO:0000271">
    <property type="term" value="P:polysaccharide biosynthetic process"/>
    <property type="evidence" value="ECO:0007669"/>
    <property type="project" value="TreeGrafter"/>
</dbReference>
<protein>
    <recommendedName>
        <fullName evidence="9">GDP-perosamine synthase</fullName>
        <ecNumber evidence="8">2.6.1.102</ecNumber>
    </recommendedName>
</protein>
<dbReference type="CDD" id="cd00616">
    <property type="entry name" value="AHBA_syn"/>
    <property type="match status" value="1"/>
</dbReference>
<comment type="cofactor">
    <cofactor evidence="1">
        <name>pyridoxal 5'-phosphate</name>
        <dbReference type="ChEBI" id="CHEBI:597326"/>
    </cofactor>
</comment>
<dbReference type="EC" id="2.6.1.102" evidence="8"/>
<evidence type="ECO:0000256" key="7">
    <source>
        <dbReference type="ARBA" id="ARBA00051587"/>
    </source>
</evidence>
<comment type="caution">
    <text evidence="13">The sequence shown here is derived from an EMBL/GenBank/DDBJ whole genome shotgun (WGS) entry which is preliminary data.</text>
</comment>
<dbReference type="InterPro" id="IPR000653">
    <property type="entry name" value="DegT/StrS_aminotransferase"/>
</dbReference>
<dbReference type="InterPro" id="IPR015422">
    <property type="entry name" value="PyrdxlP-dep_Trfase_small"/>
</dbReference>
<dbReference type="InterPro" id="IPR015421">
    <property type="entry name" value="PyrdxlP-dep_Trfase_major"/>
</dbReference>
<evidence type="ECO:0000256" key="2">
    <source>
        <dbReference type="ARBA" id="ARBA00005125"/>
    </source>
</evidence>
<dbReference type="GO" id="GO:0030170">
    <property type="term" value="F:pyridoxal phosphate binding"/>
    <property type="evidence" value="ECO:0007669"/>
    <property type="project" value="TreeGrafter"/>
</dbReference>
<evidence type="ECO:0000256" key="1">
    <source>
        <dbReference type="ARBA" id="ARBA00001933"/>
    </source>
</evidence>
<feature type="active site" description="Proton acceptor" evidence="10">
    <location>
        <position position="191"/>
    </location>
</feature>
<dbReference type="PANTHER" id="PTHR30244">
    <property type="entry name" value="TRANSAMINASE"/>
    <property type="match status" value="1"/>
</dbReference>
<name>A0A5C7GII4_9FLAO</name>
<evidence type="ECO:0000256" key="10">
    <source>
        <dbReference type="PIRSR" id="PIRSR000390-1"/>
    </source>
</evidence>
<comment type="similarity">
    <text evidence="6 12">Belongs to the DegT/DnrJ/EryC1 family.</text>
</comment>
<reference evidence="13 14" key="1">
    <citation type="submission" date="2019-08" db="EMBL/GenBank/DDBJ databases">
        <title>Seonamhaeicola sediminis sp. nov., isolated from marine sediment.</title>
        <authorList>
            <person name="Cao W.R."/>
        </authorList>
    </citation>
    <scope>NUCLEOTIDE SEQUENCE [LARGE SCALE GENOMIC DNA]</scope>
    <source>
        <strain evidence="13 14">1505</strain>
    </source>
</reference>
<proteinExistence type="inferred from homology"/>
<dbReference type="Gene3D" id="3.90.1150.10">
    <property type="entry name" value="Aspartate Aminotransferase, domain 1"/>
    <property type="match status" value="1"/>
</dbReference>
<dbReference type="Proteomes" id="UP000321080">
    <property type="component" value="Unassembled WGS sequence"/>
</dbReference>
<dbReference type="Pfam" id="PF01041">
    <property type="entry name" value="DegT_DnrJ_EryC1"/>
    <property type="match status" value="1"/>
</dbReference>
<comment type="catalytic activity">
    <reaction evidence="7">
        <text>GDP-alpha-D-perosamine + 2-oxoglutarate = GDP-4-dehydro-alpha-D-rhamnose + L-glutamate</text>
        <dbReference type="Rhea" id="RHEA:36779"/>
        <dbReference type="ChEBI" id="CHEBI:16810"/>
        <dbReference type="ChEBI" id="CHEBI:29985"/>
        <dbReference type="ChEBI" id="CHEBI:57964"/>
        <dbReference type="ChEBI" id="CHEBI:73996"/>
        <dbReference type="EC" id="2.6.1.102"/>
    </reaction>
</comment>
<dbReference type="Gene3D" id="3.40.640.10">
    <property type="entry name" value="Type I PLP-dependent aspartate aminotransferase-like (Major domain)"/>
    <property type="match status" value="1"/>
</dbReference>
<dbReference type="SUPFAM" id="SSF53383">
    <property type="entry name" value="PLP-dependent transferases"/>
    <property type="match status" value="1"/>
</dbReference>
<evidence type="ECO:0000256" key="3">
    <source>
        <dbReference type="ARBA" id="ARBA00022576"/>
    </source>
</evidence>
<dbReference type="PANTHER" id="PTHR30244:SF34">
    <property type="entry name" value="DTDP-4-AMINO-4,6-DIDEOXYGALACTOSE TRANSAMINASE"/>
    <property type="match status" value="1"/>
</dbReference>
<evidence type="ECO:0000256" key="6">
    <source>
        <dbReference type="ARBA" id="ARBA00037999"/>
    </source>
</evidence>
<keyword evidence="3 13" id="KW-0032">Aminotransferase</keyword>
<keyword evidence="14" id="KW-1185">Reference proteome</keyword>
<gene>
    <name evidence="13" type="ORF">FUA22_11400</name>
</gene>
<dbReference type="EMBL" id="VRKQ01000010">
    <property type="protein sequence ID" value="TXG37161.1"/>
    <property type="molecule type" value="Genomic_DNA"/>
</dbReference>
<evidence type="ECO:0000256" key="12">
    <source>
        <dbReference type="RuleBase" id="RU004508"/>
    </source>
</evidence>
<keyword evidence="5 11" id="KW-0663">Pyridoxal phosphate</keyword>
<evidence type="ECO:0000313" key="13">
    <source>
        <dbReference type="EMBL" id="TXG37161.1"/>
    </source>
</evidence>
<dbReference type="PIRSF" id="PIRSF000390">
    <property type="entry name" value="PLP_StrS"/>
    <property type="match status" value="1"/>
</dbReference>
<accession>A0A5C7GII4</accession>
<keyword evidence="4 13" id="KW-0808">Transferase</keyword>
<evidence type="ECO:0000256" key="5">
    <source>
        <dbReference type="ARBA" id="ARBA00022898"/>
    </source>
</evidence>
<feature type="modified residue" description="N6-(pyridoxal phosphate)lysine" evidence="11">
    <location>
        <position position="191"/>
    </location>
</feature>
<evidence type="ECO:0000313" key="14">
    <source>
        <dbReference type="Proteomes" id="UP000321080"/>
    </source>
</evidence>
<dbReference type="OrthoDB" id="9810913at2"/>
<evidence type="ECO:0000256" key="8">
    <source>
        <dbReference type="ARBA" id="ARBA00066317"/>
    </source>
</evidence>
<dbReference type="InterPro" id="IPR015424">
    <property type="entry name" value="PyrdxlP-dep_Trfase"/>
</dbReference>
<dbReference type="RefSeq" id="WP_147768419.1">
    <property type="nucleotide sequence ID" value="NZ_VRKQ01000010.1"/>
</dbReference>
<organism evidence="13 14">
    <name type="scientific">Seonamhaeicola maritimus</name>
    <dbReference type="NCBI Taxonomy" id="2591822"/>
    <lineage>
        <taxon>Bacteria</taxon>
        <taxon>Pseudomonadati</taxon>
        <taxon>Bacteroidota</taxon>
        <taxon>Flavobacteriia</taxon>
        <taxon>Flavobacteriales</taxon>
        <taxon>Flavobacteriaceae</taxon>
    </lineage>
</organism>